<dbReference type="RefSeq" id="WP_079639858.1">
    <property type="nucleotide sequence ID" value="NZ_FUYP01000030.1"/>
</dbReference>
<accession>A0A1T5F863</accession>
<evidence type="ECO:0000313" key="4">
    <source>
        <dbReference type="EMBL" id="SKB92355.1"/>
    </source>
</evidence>
<evidence type="ECO:0000256" key="2">
    <source>
        <dbReference type="ARBA" id="ARBA00012018"/>
    </source>
</evidence>
<dbReference type="OrthoDB" id="9770871at2"/>
<evidence type="ECO:0000256" key="1">
    <source>
        <dbReference type="ARBA" id="ARBA00009717"/>
    </source>
</evidence>
<dbReference type="GO" id="GO:0034480">
    <property type="term" value="F:phosphatidylcholine phospholipase C activity"/>
    <property type="evidence" value="ECO:0007669"/>
    <property type="project" value="UniProtKB-EC"/>
</dbReference>
<dbReference type="EC" id="3.1.4.3" evidence="2"/>
<dbReference type="Pfam" id="PF04185">
    <property type="entry name" value="Phosphoesterase"/>
    <property type="match status" value="1"/>
</dbReference>
<evidence type="ECO:0000313" key="5">
    <source>
        <dbReference type="Proteomes" id="UP000190044"/>
    </source>
</evidence>
<dbReference type="InterPro" id="IPR006311">
    <property type="entry name" value="TAT_signal"/>
</dbReference>
<proteinExistence type="inferred from homology"/>
<comment type="similarity">
    <text evidence="1">Belongs to the bacterial phospholipase C family.</text>
</comment>
<gene>
    <name evidence="4" type="ORF">SAMN06295937_103013</name>
</gene>
<dbReference type="AlphaFoldDB" id="A0A1T5F863"/>
<dbReference type="PANTHER" id="PTHR31956:SF1">
    <property type="entry name" value="NON-SPECIFIC PHOSPHOLIPASE C1"/>
    <property type="match status" value="1"/>
</dbReference>
<dbReference type="CDD" id="cd16013">
    <property type="entry name" value="AcpA"/>
    <property type="match status" value="1"/>
</dbReference>
<sequence>MNEKSPGSDEPLSPERRLLLGGLAAAVGAAAIGDAGGASAPAAPAAKPVADAALRDAIDTVVIIYAENRSFNNLFGDFPGVEQPLSGVRPERYLQRDRDGSVLKQLPPIWEGLVPHRQVVEHREYLSDDTVYAALANAPFALTTPEGDPLPHGLVTRDLVHAFYNNQLQINGGRNDGFVAWGNSGALVMGYYADNAANLRLWQIAREFTLCDNFFMGAFGGSFLNHQYLIAAHPPYYPNADNSPAKGRITLLDESDPHGIRPRQTAQSPTSAMDGPVRFVPNSLTPDFYAVNTMLPPYAPSYELDATRPGYTDWSSAKTLVPQRHDTIGDMLAARGVDWAWYAGGWGAALAGHGTDAEFPTRPNFQPHHQPLNYFARFAPGTAARDRHLRDGGLGETARTNKFLADVEAGLLPAVSYYKPQGNLNMHAGYSDVDAGDRHIAGVIQALRNSPQWEKMLVIVTFDENGGWWDHVAPPKGDRWGPGTRIPAIIVSPHARRGEVDHTIYDTGSIARFLTRRFGLKKLPGLVEREQAMIAAGGPPPGDLTGALAFDG</sequence>
<dbReference type="EMBL" id="FUYP01000030">
    <property type="protein sequence ID" value="SKB92355.1"/>
    <property type="molecule type" value="Genomic_DNA"/>
</dbReference>
<dbReference type="InterPro" id="IPR017850">
    <property type="entry name" value="Alkaline_phosphatase_core_sf"/>
</dbReference>
<dbReference type="GO" id="GO:0003993">
    <property type="term" value="F:acid phosphatase activity"/>
    <property type="evidence" value="ECO:0007669"/>
    <property type="project" value="InterPro"/>
</dbReference>
<dbReference type="PANTHER" id="PTHR31956">
    <property type="entry name" value="NON-SPECIFIC PHOSPHOLIPASE C4-RELATED"/>
    <property type="match status" value="1"/>
</dbReference>
<name>A0A1T5F863_9SPHN</name>
<dbReference type="PROSITE" id="PS51318">
    <property type="entry name" value="TAT"/>
    <property type="match status" value="1"/>
</dbReference>
<dbReference type="SUPFAM" id="SSF53649">
    <property type="entry name" value="Alkaline phosphatase-like"/>
    <property type="match status" value="1"/>
</dbReference>
<dbReference type="InterPro" id="IPR007312">
    <property type="entry name" value="Phosphoesterase"/>
</dbReference>
<keyword evidence="3" id="KW-0378">Hydrolase</keyword>
<keyword evidence="5" id="KW-1185">Reference proteome</keyword>
<dbReference type="InterPro" id="IPR017768">
    <property type="entry name" value="AcpA"/>
</dbReference>
<dbReference type="NCBIfam" id="TIGR03397">
    <property type="entry name" value="acid_phos_Burk"/>
    <property type="match status" value="1"/>
</dbReference>
<reference evidence="5" key="1">
    <citation type="submission" date="2017-02" db="EMBL/GenBank/DDBJ databases">
        <authorList>
            <person name="Varghese N."/>
            <person name="Submissions S."/>
        </authorList>
    </citation>
    <scope>NUCLEOTIDE SEQUENCE [LARGE SCALE GENOMIC DNA]</scope>
    <source>
        <strain evidence="5">R11H</strain>
    </source>
</reference>
<dbReference type="Proteomes" id="UP000190044">
    <property type="component" value="Unassembled WGS sequence"/>
</dbReference>
<evidence type="ECO:0000256" key="3">
    <source>
        <dbReference type="ARBA" id="ARBA00022801"/>
    </source>
</evidence>
<organism evidence="4 5">
    <name type="scientific">Sphingopyxis flava</name>
    <dbReference type="NCBI Taxonomy" id="1507287"/>
    <lineage>
        <taxon>Bacteria</taxon>
        <taxon>Pseudomonadati</taxon>
        <taxon>Pseudomonadota</taxon>
        <taxon>Alphaproteobacteria</taxon>
        <taxon>Sphingomonadales</taxon>
        <taxon>Sphingomonadaceae</taxon>
        <taxon>Sphingopyxis</taxon>
    </lineage>
</organism>
<protein>
    <recommendedName>
        <fullName evidence="2">phospholipase C</fullName>
        <ecNumber evidence="2">3.1.4.3</ecNumber>
    </recommendedName>
</protein>
<dbReference type="Gene3D" id="3.40.720.10">
    <property type="entry name" value="Alkaline Phosphatase, subunit A"/>
    <property type="match status" value="2"/>
</dbReference>